<accession>A0A917MZY2</accession>
<comment type="caution">
    <text evidence="2">The sequence shown here is derived from an EMBL/GenBank/DDBJ whole genome shotgun (WGS) entry which is preliminary data.</text>
</comment>
<dbReference type="RefSeq" id="WP_229747005.1">
    <property type="nucleotide sequence ID" value="NZ_BMDO01000001.1"/>
</dbReference>
<name>A0A917MZY2_9SPHI</name>
<organism evidence="2 3">
    <name type="scientific">Mucilaginibacter galii</name>
    <dbReference type="NCBI Taxonomy" id="2005073"/>
    <lineage>
        <taxon>Bacteria</taxon>
        <taxon>Pseudomonadati</taxon>
        <taxon>Bacteroidota</taxon>
        <taxon>Sphingobacteriia</taxon>
        <taxon>Sphingobacteriales</taxon>
        <taxon>Sphingobacteriaceae</taxon>
        <taxon>Mucilaginibacter</taxon>
    </lineage>
</organism>
<gene>
    <name evidence="2" type="ORF">GCM10011425_04450</name>
</gene>
<reference evidence="2" key="1">
    <citation type="journal article" date="2014" name="Int. J. Syst. Evol. Microbiol.">
        <title>Complete genome sequence of Corynebacterium casei LMG S-19264T (=DSM 44701T), isolated from a smear-ripened cheese.</title>
        <authorList>
            <consortium name="US DOE Joint Genome Institute (JGI-PGF)"/>
            <person name="Walter F."/>
            <person name="Albersmeier A."/>
            <person name="Kalinowski J."/>
            <person name="Ruckert C."/>
        </authorList>
    </citation>
    <scope>NUCLEOTIDE SEQUENCE</scope>
    <source>
        <strain evidence="2">CCM 8711</strain>
    </source>
</reference>
<evidence type="ECO:0000313" key="2">
    <source>
        <dbReference type="EMBL" id="GGI49233.1"/>
    </source>
</evidence>
<sequence length="122" mass="13522">MANYETLVDATNDLMQRGYTANLSFEDDGETIDDKSNNIHMHADDFEVDEFFRFEGASNPSDMSIVYAISSAKYNLKGVLVDAYGTYANTSASAIEAKLHHHQVSDNLHGEDRPTDNSPANQ</sequence>
<reference evidence="2" key="2">
    <citation type="submission" date="2020-09" db="EMBL/GenBank/DDBJ databases">
        <authorList>
            <person name="Sun Q."/>
            <person name="Sedlacek I."/>
        </authorList>
    </citation>
    <scope>NUCLEOTIDE SEQUENCE</scope>
    <source>
        <strain evidence="2">CCM 8711</strain>
    </source>
</reference>
<feature type="region of interest" description="Disordered" evidence="1">
    <location>
        <begin position="98"/>
        <end position="122"/>
    </location>
</feature>
<keyword evidence="3" id="KW-1185">Reference proteome</keyword>
<evidence type="ECO:0008006" key="4">
    <source>
        <dbReference type="Google" id="ProtNLM"/>
    </source>
</evidence>
<protein>
    <recommendedName>
        <fullName evidence="4">Phosphoribosylpyrophosphate synthetase</fullName>
    </recommendedName>
</protein>
<dbReference type="Proteomes" id="UP000662074">
    <property type="component" value="Unassembled WGS sequence"/>
</dbReference>
<evidence type="ECO:0000313" key="3">
    <source>
        <dbReference type="Proteomes" id="UP000662074"/>
    </source>
</evidence>
<evidence type="ECO:0000256" key="1">
    <source>
        <dbReference type="SAM" id="MobiDB-lite"/>
    </source>
</evidence>
<proteinExistence type="predicted"/>
<dbReference type="AlphaFoldDB" id="A0A917MZY2"/>
<dbReference type="EMBL" id="BMDO01000001">
    <property type="protein sequence ID" value="GGI49233.1"/>
    <property type="molecule type" value="Genomic_DNA"/>
</dbReference>